<dbReference type="GO" id="GO:0016301">
    <property type="term" value="F:kinase activity"/>
    <property type="evidence" value="ECO:0007669"/>
    <property type="project" value="InterPro"/>
</dbReference>
<accession>A0A5J5L1J3</accession>
<dbReference type="EMBL" id="SZWF01000001">
    <property type="protein sequence ID" value="KAA9395510.1"/>
    <property type="molecule type" value="Genomic_DNA"/>
</dbReference>
<dbReference type="Pfam" id="PF00781">
    <property type="entry name" value="DAGK_cat"/>
    <property type="match status" value="1"/>
</dbReference>
<dbReference type="SMART" id="SM00046">
    <property type="entry name" value="DAGKc"/>
    <property type="match status" value="1"/>
</dbReference>
<keyword evidence="3" id="KW-1185">Reference proteome</keyword>
<name>A0A5J5L1J3_9MICC</name>
<evidence type="ECO:0000259" key="1">
    <source>
        <dbReference type="PROSITE" id="PS50146"/>
    </source>
</evidence>
<dbReference type="Gene3D" id="2.60.200.40">
    <property type="match status" value="1"/>
</dbReference>
<dbReference type="PROSITE" id="PS50146">
    <property type="entry name" value="DAGK"/>
    <property type="match status" value="1"/>
</dbReference>
<dbReference type="SUPFAM" id="SSF111331">
    <property type="entry name" value="NAD kinase/diacylglycerol kinase-like"/>
    <property type="match status" value="1"/>
</dbReference>
<evidence type="ECO:0000313" key="3">
    <source>
        <dbReference type="Proteomes" id="UP000325957"/>
    </source>
</evidence>
<comment type="caution">
    <text evidence="2">The sequence shown here is derived from an EMBL/GenBank/DDBJ whole genome shotgun (WGS) entry which is preliminary data.</text>
</comment>
<protein>
    <recommendedName>
        <fullName evidence="1">DAGKc domain-containing protein</fullName>
    </recommendedName>
</protein>
<dbReference type="RefSeq" id="WP_158032320.1">
    <property type="nucleotide sequence ID" value="NZ_ML708610.1"/>
</dbReference>
<dbReference type="Gene3D" id="3.40.50.10330">
    <property type="entry name" value="Probable inorganic polyphosphate/atp-NAD kinase, domain 1"/>
    <property type="match status" value="1"/>
</dbReference>
<dbReference type="InterPro" id="IPR017438">
    <property type="entry name" value="ATP-NAD_kinase_N"/>
</dbReference>
<feature type="domain" description="DAGKc" evidence="1">
    <location>
        <begin position="43"/>
        <end position="133"/>
    </location>
</feature>
<dbReference type="InterPro" id="IPR016064">
    <property type="entry name" value="NAD/diacylglycerol_kinase_sf"/>
</dbReference>
<sequence>MIVGIINPARRNAAAVEYALLDVCRDRGLPVPTFLYTTADQPGAEQARRAVRAGASRVIVAGGDGTVRHVASSLAGTQTALAIVPTGTANLFALNLGLRRRGRGDRAALYRDLLAAVDGAATLHDIGYVRWTPAARSAGNAAEDWRQETFLAAAGMGADATTVTETSETAKDRLGWLAYIAAGARHLRRPPAHLAVSVDGGAPVDLRAWSILLGNTPAIPAGITVFPSVRSDSGTLELLRVLPDRPLAWAGVAFHGLRRRPQSATALEYRLVHGVKISSSEPVDLQLDGDAMGSAREAEFWVSHACLRVVLPAPRRPSPEPGPAPEP</sequence>
<gene>
    <name evidence="2" type="ORF">FCK90_00285</name>
</gene>
<reference evidence="2 3" key="1">
    <citation type="submission" date="2019-05" db="EMBL/GenBank/DDBJ databases">
        <title>Kocuria coralli sp. nov., a novel actinobacterium isolated from coral reef seawater.</title>
        <authorList>
            <person name="Li J."/>
        </authorList>
    </citation>
    <scope>NUCLEOTIDE SEQUENCE [LARGE SCALE GENOMIC DNA]</scope>
    <source>
        <strain evidence="2 3">SCSIO 13007</strain>
    </source>
</reference>
<dbReference type="OrthoDB" id="3171056at2"/>
<proteinExistence type="predicted"/>
<dbReference type="AlphaFoldDB" id="A0A5J5L1J3"/>
<dbReference type="Proteomes" id="UP000325957">
    <property type="component" value="Unassembled WGS sequence"/>
</dbReference>
<dbReference type="InterPro" id="IPR001206">
    <property type="entry name" value="Diacylglycerol_kinase_cat_dom"/>
</dbReference>
<evidence type="ECO:0000313" key="2">
    <source>
        <dbReference type="EMBL" id="KAA9395510.1"/>
    </source>
</evidence>
<organism evidence="2 3">
    <name type="scientific">Kocuria coralli</name>
    <dbReference type="NCBI Taxonomy" id="1461025"/>
    <lineage>
        <taxon>Bacteria</taxon>
        <taxon>Bacillati</taxon>
        <taxon>Actinomycetota</taxon>
        <taxon>Actinomycetes</taxon>
        <taxon>Micrococcales</taxon>
        <taxon>Micrococcaceae</taxon>
        <taxon>Kocuria</taxon>
    </lineage>
</organism>